<evidence type="ECO:0000313" key="2">
    <source>
        <dbReference type="EMBL" id="THH29685.1"/>
    </source>
</evidence>
<proteinExistence type="predicted"/>
<dbReference type="InterPro" id="IPR000210">
    <property type="entry name" value="BTB/POZ_dom"/>
</dbReference>
<dbReference type="OrthoDB" id="3357985at2759"/>
<dbReference type="PROSITE" id="PS50097">
    <property type="entry name" value="BTB"/>
    <property type="match status" value="1"/>
</dbReference>
<dbReference type="AlphaFoldDB" id="A0A4S4MUR5"/>
<organism evidence="2 3">
    <name type="scientific">Antrodiella citrinella</name>
    <dbReference type="NCBI Taxonomy" id="2447956"/>
    <lineage>
        <taxon>Eukaryota</taxon>
        <taxon>Fungi</taxon>
        <taxon>Dikarya</taxon>
        <taxon>Basidiomycota</taxon>
        <taxon>Agaricomycotina</taxon>
        <taxon>Agaricomycetes</taxon>
        <taxon>Polyporales</taxon>
        <taxon>Steccherinaceae</taxon>
        <taxon>Antrodiella</taxon>
    </lineage>
</organism>
<comment type="caution">
    <text evidence="2">The sequence shown here is derived from an EMBL/GenBank/DDBJ whole genome shotgun (WGS) entry which is preliminary data.</text>
</comment>
<keyword evidence="3" id="KW-1185">Reference proteome</keyword>
<feature type="domain" description="BTB" evidence="1">
    <location>
        <begin position="18"/>
        <end position="49"/>
    </location>
</feature>
<gene>
    <name evidence="2" type="ORF">EUX98_g4496</name>
</gene>
<name>A0A4S4MUR5_9APHY</name>
<dbReference type="EMBL" id="SGPM01000112">
    <property type="protein sequence ID" value="THH29685.1"/>
    <property type="molecule type" value="Genomic_DNA"/>
</dbReference>
<evidence type="ECO:0000313" key="3">
    <source>
        <dbReference type="Proteomes" id="UP000308730"/>
    </source>
</evidence>
<evidence type="ECO:0000259" key="1">
    <source>
        <dbReference type="PROSITE" id="PS50097"/>
    </source>
</evidence>
<dbReference type="Proteomes" id="UP000308730">
    <property type="component" value="Unassembled WGS sequence"/>
</dbReference>
<reference evidence="2 3" key="1">
    <citation type="submission" date="2019-02" db="EMBL/GenBank/DDBJ databases">
        <title>Genome sequencing of the rare red list fungi Antrodiella citrinella (Flaviporus citrinellus).</title>
        <authorList>
            <person name="Buettner E."/>
            <person name="Kellner H."/>
        </authorList>
    </citation>
    <scope>NUCLEOTIDE SEQUENCE [LARGE SCALE GENOMIC DNA]</scope>
    <source>
        <strain evidence="2 3">DSM 108506</strain>
    </source>
</reference>
<dbReference type="InterPro" id="IPR011333">
    <property type="entry name" value="SKP1/BTB/POZ_sf"/>
</dbReference>
<protein>
    <recommendedName>
        <fullName evidence="1">BTB domain-containing protein</fullName>
    </recommendedName>
</protein>
<dbReference type="Gene3D" id="3.30.710.10">
    <property type="entry name" value="Potassium Channel Kv1.1, Chain A"/>
    <property type="match status" value="1"/>
</dbReference>
<accession>A0A4S4MUR5</accession>
<sequence>MSTADAIKTTYVADRKDADIIILRSSDSVSFLVHKSVLSLASPVFADMLDFGSGTEGQHRMETPMSLTPALAALSSVAACLEVSAKYETSAITQHLSLVLTTLPTANPLSVFAIACRYEKESIARTAATSARAQILFPRFNYVKEMVHISAATYFRLNWHLKRAPLVVPSGYLDTFSFVRRHARDGIPDLPINDSATDFEDAEAT</sequence>